<dbReference type="EMBL" id="JAIWYP010000012">
    <property type="protein sequence ID" value="KAH3731245.1"/>
    <property type="molecule type" value="Genomic_DNA"/>
</dbReference>
<organism evidence="1 2">
    <name type="scientific">Dreissena polymorpha</name>
    <name type="common">Zebra mussel</name>
    <name type="synonym">Mytilus polymorpha</name>
    <dbReference type="NCBI Taxonomy" id="45954"/>
    <lineage>
        <taxon>Eukaryota</taxon>
        <taxon>Metazoa</taxon>
        <taxon>Spiralia</taxon>
        <taxon>Lophotrochozoa</taxon>
        <taxon>Mollusca</taxon>
        <taxon>Bivalvia</taxon>
        <taxon>Autobranchia</taxon>
        <taxon>Heteroconchia</taxon>
        <taxon>Euheterodonta</taxon>
        <taxon>Imparidentia</taxon>
        <taxon>Neoheterodontei</taxon>
        <taxon>Myida</taxon>
        <taxon>Dreissenoidea</taxon>
        <taxon>Dreissenidae</taxon>
        <taxon>Dreissena</taxon>
    </lineage>
</organism>
<dbReference type="AlphaFoldDB" id="A0A9D4HUC7"/>
<reference evidence="1" key="2">
    <citation type="submission" date="2020-11" db="EMBL/GenBank/DDBJ databases">
        <authorList>
            <person name="McCartney M.A."/>
            <person name="Auch B."/>
            <person name="Kono T."/>
            <person name="Mallez S."/>
            <person name="Becker A."/>
            <person name="Gohl D.M."/>
            <person name="Silverstein K.A.T."/>
            <person name="Koren S."/>
            <person name="Bechman K.B."/>
            <person name="Herman A."/>
            <person name="Abrahante J.E."/>
            <person name="Garbe J."/>
        </authorList>
    </citation>
    <scope>NUCLEOTIDE SEQUENCE</scope>
    <source>
        <strain evidence="1">Duluth1</strain>
        <tissue evidence="1">Whole animal</tissue>
    </source>
</reference>
<evidence type="ECO:0000313" key="2">
    <source>
        <dbReference type="Proteomes" id="UP000828390"/>
    </source>
</evidence>
<name>A0A9D4HUC7_DREPO</name>
<reference evidence="1" key="1">
    <citation type="journal article" date="2019" name="bioRxiv">
        <title>The Genome of the Zebra Mussel, Dreissena polymorpha: A Resource for Invasive Species Research.</title>
        <authorList>
            <person name="McCartney M.A."/>
            <person name="Auch B."/>
            <person name="Kono T."/>
            <person name="Mallez S."/>
            <person name="Zhang Y."/>
            <person name="Obille A."/>
            <person name="Becker A."/>
            <person name="Abrahante J.E."/>
            <person name="Garbe J."/>
            <person name="Badalamenti J.P."/>
            <person name="Herman A."/>
            <person name="Mangelson H."/>
            <person name="Liachko I."/>
            <person name="Sullivan S."/>
            <person name="Sone E.D."/>
            <person name="Koren S."/>
            <person name="Silverstein K.A.T."/>
            <person name="Beckman K.B."/>
            <person name="Gohl D.M."/>
        </authorList>
    </citation>
    <scope>NUCLEOTIDE SEQUENCE</scope>
    <source>
        <strain evidence="1">Duluth1</strain>
        <tissue evidence="1">Whole animal</tissue>
    </source>
</reference>
<gene>
    <name evidence="1" type="ORF">DPMN_057253</name>
</gene>
<comment type="caution">
    <text evidence="1">The sequence shown here is derived from an EMBL/GenBank/DDBJ whole genome shotgun (WGS) entry which is preliminary data.</text>
</comment>
<keyword evidence="2" id="KW-1185">Reference proteome</keyword>
<proteinExistence type="predicted"/>
<evidence type="ECO:0000313" key="1">
    <source>
        <dbReference type="EMBL" id="KAH3731245.1"/>
    </source>
</evidence>
<dbReference type="Proteomes" id="UP000828390">
    <property type="component" value="Unassembled WGS sequence"/>
</dbReference>
<accession>A0A9D4HUC7</accession>
<sequence length="51" mass="5608">MKDAYSTLKNLRKSSQQNASFIANADRTLLADIAAILSQINAYTAARYLTT</sequence>
<protein>
    <submittedName>
        <fullName evidence="1">Uncharacterized protein</fullName>
    </submittedName>
</protein>